<dbReference type="GO" id="GO:0004674">
    <property type="term" value="F:protein serine/threonine kinase activity"/>
    <property type="evidence" value="ECO:0007669"/>
    <property type="project" value="UniProtKB-KW"/>
</dbReference>
<dbReference type="RefSeq" id="WP_034750220.1">
    <property type="nucleotide sequence ID" value="NZ_BAUT01000079.1"/>
</dbReference>
<dbReference type="STRING" id="1236970.JCM9140_4249"/>
<organism evidence="1 2">
    <name type="scientific">Halalkalibacter wakoensis JCM 9140</name>
    <dbReference type="NCBI Taxonomy" id="1236970"/>
    <lineage>
        <taxon>Bacteria</taxon>
        <taxon>Bacillati</taxon>
        <taxon>Bacillota</taxon>
        <taxon>Bacilli</taxon>
        <taxon>Bacillales</taxon>
        <taxon>Bacillaceae</taxon>
        <taxon>Halalkalibacter</taxon>
    </lineage>
</organism>
<dbReference type="EMBL" id="BAUT01000079">
    <property type="protein sequence ID" value="GAE28060.1"/>
    <property type="molecule type" value="Genomic_DNA"/>
</dbReference>
<gene>
    <name evidence="1" type="ORF">JCM9140_4249</name>
</gene>
<dbReference type="InterPro" id="IPR052396">
    <property type="entry name" value="Meiotic_Drive_Suppr_Kinase"/>
</dbReference>
<comment type="caution">
    <text evidence="1">The sequence shown here is derived from an EMBL/GenBank/DDBJ whole genome shotgun (WGS) entry which is preliminary data.</text>
</comment>
<dbReference type="PANTHER" id="PTHR37171">
    <property type="entry name" value="SERINE/THREONINE-PROTEIN KINASE YRZF-RELATED"/>
    <property type="match status" value="1"/>
</dbReference>
<reference evidence="1" key="1">
    <citation type="journal article" date="2014" name="Genome Announc.">
        <title>Draft Genome Sequences of Three Alkaliphilic Bacillus Strains, Bacillus wakoensis JCM 9140T, Bacillus akibai JCM 9157T, and Bacillus hemicellulosilyticus JCM 9152T.</title>
        <authorList>
            <person name="Yuki M."/>
            <person name="Oshima K."/>
            <person name="Suda W."/>
            <person name="Oshida Y."/>
            <person name="Kitamura K."/>
            <person name="Iida T."/>
            <person name="Hattori M."/>
            <person name="Ohkuma M."/>
        </authorList>
    </citation>
    <scope>NUCLEOTIDE SEQUENCE [LARGE SCALE GENOMIC DNA]</scope>
    <source>
        <strain evidence="1">JCM 9140</strain>
    </source>
</reference>
<dbReference type="PANTHER" id="PTHR37171:SF1">
    <property type="entry name" value="SERINE_THREONINE-PROTEIN KINASE YRZF-RELATED"/>
    <property type="match status" value="1"/>
</dbReference>
<accession>W4Q7W9</accession>
<evidence type="ECO:0000313" key="2">
    <source>
        <dbReference type="Proteomes" id="UP000018890"/>
    </source>
</evidence>
<dbReference type="Proteomes" id="UP000018890">
    <property type="component" value="Unassembled WGS sequence"/>
</dbReference>
<dbReference type="OrthoDB" id="529320at2"/>
<dbReference type="SUPFAM" id="SSF56112">
    <property type="entry name" value="Protein kinase-like (PK-like)"/>
    <property type="match status" value="1"/>
</dbReference>
<dbReference type="Gene3D" id="1.10.510.10">
    <property type="entry name" value="Transferase(Phosphotransferase) domain 1"/>
    <property type="match status" value="1"/>
</dbReference>
<evidence type="ECO:0000313" key="1">
    <source>
        <dbReference type="EMBL" id="GAE28060.1"/>
    </source>
</evidence>
<keyword evidence="1" id="KW-0418">Kinase</keyword>
<name>W4Q7W9_9BACI</name>
<protein>
    <submittedName>
        <fullName evidence="1">Serine/threonine protein kinases</fullName>
    </submittedName>
</protein>
<keyword evidence="2" id="KW-1185">Reference proteome</keyword>
<keyword evidence="1" id="KW-0723">Serine/threonine-protein kinase</keyword>
<proteinExistence type="predicted"/>
<dbReference type="InterPro" id="IPR011009">
    <property type="entry name" value="Kinase-like_dom_sf"/>
</dbReference>
<dbReference type="AlphaFoldDB" id="W4Q7W9"/>
<keyword evidence="1" id="KW-0808">Transferase</keyword>
<sequence length="215" mass="24945">MNINQFKKLIEEELLPNIILKSPSPNDPIIVDNQAKEWQVVGSGNFASVFAHPSQPSFVVKVYGRDLEAIKEEIHVYEKLGDHNAYSKLYGYGQHYLILKRIHGITLYDAMLKGIAIPPQVIEDIEEAMVYAKERDLNPFDVHGKNIVMNEGKGIIVDVSDFYKTGICKKWPDLKKAYSLIYKPFLLKRHPRIPEWSLNAVRKLYRFTRNIYKKR</sequence>